<sequence>MPLTTVLRMQQVAEHQNKSVYDSGSMDTANLLNTTAVLQTEFSTRNYSDIMRSLAAKYNDSHTINSLSTRCNQFLDTSSSTSIPVTSKSNNQQAGNRNVAAATTMSVLTSKDTQPQPIQRLSMSPGEVAVAAAAASFLTSLPFSQSVCLPMMDMSSTQALITLARAAKEAEIQSLLRSSQPNSKPTSSISALPNANLNIALQQAAQYVSPVLISSIQLQQQPSSSLCRSSPTHKPRFASSNSSGSASKRKLTSSLNSGTVPLDLSSQPPIDKRFKEELNPEKSNNIAAFEVITYPSRTVENKLIVNDNNKPTRPDAQKCNDVHLSIPPTSPMQCISGALQCQAQSEEISQWSVDDVCNFVGEIDICAHYVQHFRDQSIDGTGLPLLTEDHLLNSLGMKLGPALKLRSMLAKKLGGPCPCAACITQARQLLILQSASKHNAVKPGLTASVEYLPSVGSNENSGEGTNVIETNDKSKGYLQDFQEVNHIQQASEPRGSNVNNESSEGSFKLQICANLYKNETNKSSHKEEEKKLDNFSNEGTTGDDHATALRSAINDKIKKNIKDVVNSNIAQGASLGS</sequence>
<evidence type="ECO:0000313" key="3">
    <source>
        <dbReference type="EMBL" id="CAD6998478.1"/>
    </source>
</evidence>
<gene>
    <name evidence="4" type="primary">SAM11</name>
    <name evidence="3" type="ORF">CCAP1982_LOCUS7072</name>
</gene>
<feature type="region of interest" description="Disordered" evidence="1">
    <location>
        <begin position="520"/>
        <end position="544"/>
    </location>
</feature>
<name>W8B2H2_CERCA</name>
<dbReference type="OrthoDB" id="6433810at2759"/>
<accession>W8B2H2</accession>
<dbReference type="SUPFAM" id="SSF47769">
    <property type="entry name" value="SAM/Pointed domain"/>
    <property type="match status" value="1"/>
</dbReference>
<evidence type="ECO:0000313" key="4">
    <source>
        <dbReference type="EMBL" id="JAB87436.1"/>
    </source>
</evidence>
<dbReference type="Proteomes" id="UP000606786">
    <property type="component" value="Unassembled WGS sequence"/>
</dbReference>
<feature type="region of interest" description="Disordered" evidence="1">
    <location>
        <begin position="224"/>
        <end position="270"/>
    </location>
</feature>
<proteinExistence type="evidence at transcript level"/>
<feature type="domain" description="SAM" evidence="2">
    <location>
        <begin position="351"/>
        <end position="397"/>
    </location>
</feature>
<reference evidence="4" key="2">
    <citation type="journal article" date="2014" name="BMC Genomics">
        <title>A genomic perspective to assessing quality of mass-reared SIT flies used in Mediterranean fruit fly (Ceratitis capitata) eradication in California.</title>
        <authorList>
            <person name="Calla B."/>
            <person name="Hall B."/>
            <person name="Hou S."/>
            <person name="Geib S.M."/>
        </authorList>
    </citation>
    <scope>NUCLEOTIDE SEQUENCE</scope>
</reference>
<dbReference type="InterPro" id="IPR001660">
    <property type="entry name" value="SAM"/>
</dbReference>
<dbReference type="PROSITE" id="PS50105">
    <property type="entry name" value="SAM_DOMAIN"/>
    <property type="match status" value="1"/>
</dbReference>
<protein>
    <submittedName>
        <fullName evidence="3">(Mediterranean fruit fly) hypothetical protein</fullName>
    </submittedName>
    <submittedName>
        <fullName evidence="4">Sterile alpha motif domain-containing protein 11</fullName>
    </submittedName>
</protein>
<dbReference type="CDD" id="cd09579">
    <property type="entry name" value="SAM_Samd7_11"/>
    <property type="match status" value="1"/>
</dbReference>
<dbReference type="InterPro" id="IPR050548">
    <property type="entry name" value="PcG_chromatin_remod_factors"/>
</dbReference>
<evidence type="ECO:0000259" key="2">
    <source>
        <dbReference type="PROSITE" id="PS50105"/>
    </source>
</evidence>
<dbReference type="KEGG" id="ccat:101460610"/>
<dbReference type="GO" id="GO:0045892">
    <property type="term" value="P:negative regulation of DNA-templated transcription"/>
    <property type="evidence" value="ECO:0007669"/>
    <property type="project" value="TreeGrafter"/>
</dbReference>
<dbReference type="PANTHER" id="PTHR12247">
    <property type="entry name" value="POLYCOMB GROUP PROTEIN"/>
    <property type="match status" value="1"/>
</dbReference>
<dbReference type="InterPro" id="IPR013761">
    <property type="entry name" value="SAM/pointed_sf"/>
</dbReference>
<dbReference type="Gene3D" id="1.10.150.50">
    <property type="entry name" value="Transcription Factor, Ets-1"/>
    <property type="match status" value="1"/>
</dbReference>
<dbReference type="Pfam" id="PF00536">
    <property type="entry name" value="SAM_1"/>
    <property type="match status" value="1"/>
</dbReference>
<dbReference type="EMBL" id="GAMC01019119">
    <property type="protein sequence ID" value="JAB87436.1"/>
    <property type="molecule type" value="mRNA"/>
</dbReference>
<evidence type="ECO:0000256" key="1">
    <source>
        <dbReference type="SAM" id="MobiDB-lite"/>
    </source>
</evidence>
<dbReference type="GeneID" id="101460610"/>
<keyword evidence="5" id="KW-1185">Reference proteome</keyword>
<dbReference type="GO" id="GO:0003682">
    <property type="term" value="F:chromatin binding"/>
    <property type="evidence" value="ECO:0007669"/>
    <property type="project" value="TreeGrafter"/>
</dbReference>
<dbReference type="GO" id="GO:0042393">
    <property type="term" value="F:histone binding"/>
    <property type="evidence" value="ECO:0007669"/>
    <property type="project" value="TreeGrafter"/>
</dbReference>
<dbReference type="GO" id="GO:0035102">
    <property type="term" value="C:PRC1 complex"/>
    <property type="evidence" value="ECO:0007669"/>
    <property type="project" value="TreeGrafter"/>
</dbReference>
<dbReference type="AlphaFoldDB" id="W8B2H2"/>
<organism evidence="4">
    <name type="scientific">Ceratitis capitata</name>
    <name type="common">Mediterranean fruit fly</name>
    <name type="synonym">Tephritis capitata</name>
    <dbReference type="NCBI Taxonomy" id="7213"/>
    <lineage>
        <taxon>Eukaryota</taxon>
        <taxon>Metazoa</taxon>
        <taxon>Ecdysozoa</taxon>
        <taxon>Arthropoda</taxon>
        <taxon>Hexapoda</taxon>
        <taxon>Insecta</taxon>
        <taxon>Pterygota</taxon>
        <taxon>Neoptera</taxon>
        <taxon>Endopterygota</taxon>
        <taxon>Diptera</taxon>
        <taxon>Brachycera</taxon>
        <taxon>Muscomorpha</taxon>
        <taxon>Tephritoidea</taxon>
        <taxon>Tephritidae</taxon>
        <taxon>Ceratitis</taxon>
        <taxon>Ceratitis</taxon>
    </lineage>
</organism>
<dbReference type="EMBL" id="CAJHJT010000012">
    <property type="protein sequence ID" value="CAD6998478.1"/>
    <property type="molecule type" value="Genomic_DNA"/>
</dbReference>
<evidence type="ECO:0000313" key="5">
    <source>
        <dbReference type="Proteomes" id="UP000606786"/>
    </source>
</evidence>
<dbReference type="SMART" id="SM00454">
    <property type="entry name" value="SAM"/>
    <property type="match status" value="1"/>
</dbReference>
<reference evidence="4" key="1">
    <citation type="submission" date="2013-07" db="EMBL/GenBank/DDBJ databases">
        <authorList>
            <person name="Geib S."/>
        </authorList>
    </citation>
    <scope>NUCLEOTIDE SEQUENCE</scope>
</reference>
<feature type="compositionally biased region" description="Polar residues" evidence="1">
    <location>
        <begin position="252"/>
        <end position="268"/>
    </location>
</feature>
<dbReference type="PANTHER" id="PTHR12247:SF138">
    <property type="entry name" value="POLYHOMEOTIC DISTAL, ISOFORM A-RELATED"/>
    <property type="match status" value="1"/>
</dbReference>
<reference evidence="3" key="3">
    <citation type="submission" date="2020-11" db="EMBL/GenBank/DDBJ databases">
        <authorList>
            <person name="Whitehead M."/>
        </authorList>
    </citation>
    <scope>NUCLEOTIDE SEQUENCE</scope>
    <source>
        <strain evidence="3">EGII</strain>
    </source>
</reference>
<dbReference type="CTD" id="34530"/>
<feature type="compositionally biased region" description="Basic and acidic residues" evidence="1">
    <location>
        <begin position="520"/>
        <end position="533"/>
    </location>
</feature>